<reference evidence="2 3" key="1">
    <citation type="journal article" date="2010" name="Stand. Genomic Sci.">
        <title>Complete genome sequence of Vulcanisaeta distributa type strain (IC-017).</title>
        <authorList>
            <person name="Mavromatis K."/>
            <person name="Sikorski J."/>
            <person name="Pabst E."/>
            <person name="Teshima H."/>
            <person name="Lapidus A."/>
            <person name="Lucas S."/>
            <person name="Nolan M."/>
            <person name="Glavina Del Rio T."/>
            <person name="Cheng J.F."/>
            <person name="Bruce D."/>
            <person name="Goodwin L."/>
            <person name="Pitluck S."/>
            <person name="Liolios K."/>
            <person name="Ivanova N."/>
            <person name="Mikhailova N."/>
            <person name="Pati A."/>
            <person name="Chen A."/>
            <person name="Palaniappan K."/>
            <person name="Land M."/>
            <person name="Hauser L."/>
            <person name="Chang Y.J."/>
            <person name="Jeffries C.D."/>
            <person name="Rohde M."/>
            <person name="Spring S."/>
            <person name="Goker M."/>
            <person name="Wirth R."/>
            <person name="Woyke T."/>
            <person name="Bristow J."/>
            <person name="Eisen J.A."/>
            <person name="Markowitz V."/>
            <person name="Hugenholtz P."/>
            <person name="Klenk H.P."/>
            <person name="Kyrpides N.C."/>
        </authorList>
    </citation>
    <scope>NUCLEOTIDE SEQUENCE [LARGE SCALE GENOMIC DNA]</scope>
    <source>
        <strain evidence="3">DSM 14429 / JCM 11212 / NBRC 100878 / IC-017</strain>
    </source>
</reference>
<reference evidence="3" key="2">
    <citation type="journal article" date="2010" name="Stand. Genomic Sci.">
        <title>Complete genome sequence of Vulcanisaeta distributa type strain (IC-017T).</title>
        <authorList>
            <person name="Mavromatis K."/>
            <person name="Sikorski J."/>
            <person name="Pabst E."/>
            <person name="Teshima H."/>
            <person name="Lapidus A."/>
            <person name="Lucas S."/>
            <person name="Nolan M."/>
            <person name="Glavina Del Rio T."/>
            <person name="Cheng J."/>
            <person name="Bruce D."/>
            <person name="Goodwin L."/>
            <person name="Pitluck S."/>
            <person name="Liolios K."/>
            <person name="Ivanova N."/>
            <person name="Mikhailova N."/>
            <person name="Pati A."/>
            <person name="Chen A."/>
            <person name="Palaniappan K."/>
            <person name="Land M."/>
            <person name="Hauser L."/>
            <person name="Chang Y."/>
            <person name="Jeffries C."/>
            <person name="Rohde M."/>
            <person name="Spring S."/>
            <person name="Goker M."/>
            <person name="Wirth R."/>
            <person name="Woyke T."/>
            <person name="Bristow J."/>
            <person name="Eisen J."/>
            <person name="Markowitz V."/>
            <person name="Hugenholtz P."/>
            <person name="Klenk H."/>
            <person name="Kyrpides N."/>
        </authorList>
    </citation>
    <scope>NUCLEOTIDE SEQUENCE [LARGE SCALE GENOMIC DNA]</scope>
    <source>
        <strain evidence="3">DSM 14429 / JCM 11212 / NBRC 100878 / IC-017</strain>
    </source>
</reference>
<dbReference type="Proteomes" id="UP000006681">
    <property type="component" value="Chromosome"/>
</dbReference>
<feature type="transmembrane region" description="Helical" evidence="1">
    <location>
        <begin position="9"/>
        <end position="34"/>
    </location>
</feature>
<dbReference type="EMBL" id="CP002100">
    <property type="protein sequence ID" value="ADN51659.1"/>
    <property type="molecule type" value="Genomic_DNA"/>
</dbReference>
<evidence type="ECO:0000256" key="1">
    <source>
        <dbReference type="SAM" id="Phobius"/>
    </source>
</evidence>
<keyword evidence="1" id="KW-0472">Membrane</keyword>
<keyword evidence="1" id="KW-0812">Transmembrane</keyword>
<dbReference type="KEGG" id="vdi:Vdis_2291"/>
<evidence type="ECO:0000313" key="2">
    <source>
        <dbReference type="EMBL" id="ADN51659.1"/>
    </source>
</evidence>
<name>E1QQP7_VULDI</name>
<dbReference type="HOGENOM" id="CLU_2044540_0_0_2"/>
<evidence type="ECO:0000313" key="3">
    <source>
        <dbReference type="Proteomes" id="UP000006681"/>
    </source>
</evidence>
<accession>E1QQP7</accession>
<gene>
    <name evidence="2" type="ordered locus">Vdis_2291</name>
</gene>
<dbReference type="AlphaFoldDB" id="E1QQP7"/>
<keyword evidence="3" id="KW-1185">Reference proteome</keyword>
<proteinExistence type="predicted"/>
<organism evidence="2 3">
    <name type="scientific">Vulcanisaeta distributa (strain DSM 14429 / JCM 11212 / NBRC 100878 / IC-017)</name>
    <dbReference type="NCBI Taxonomy" id="572478"/>
    <lineage>
        <taxon>Archaea</taxon>
        <taxon>Thermoproteota</taxon>
        <taxon>Thermoprotei</taxon>
        <taxon>Thermoproteales</taxon>
        <taxon>Thermoproteaceae</taxon>
        <taxon>Vulcanisaeta</taxon>
    </lineage>
</organism>
<keyword evidence="1" id="KW-1133">Transmembrane helix</keyword>
<dbReference type="STRING" id="572478.Vdis_2291"/>
<sequence length="120" mass="13250">MVVIRVGPLIINLVSVVVAIENFIGQFMIMTALYRLGYYSDILRYSSVINNDYVLVYLGLAIVVLRNYLIAGGLFITGAFILVPSYGSVIYGLNDARRTITNLIVELSKPGGSRLFNGRI</sequence>
<protein>
    <submittedName>
        <fullName evidence="2">Uncharacterized protein</fullName>
    </submittedName>
</protein>
<feature type="transmembrane region" description="Helical" evidence="1">
    <location>
        <begin position="54"/>
        <end position="83"/>
    </location>
</feature>